<feature type="signal peptide" evidence="3">
    <location>
        <begin position="1"/>
        <end position="27"/>
    </location>
</feature>
<reference evidence="5" key="1">
    <citation type="submission" date="2017-01" db="EMBL/GenBank/DDBJ databases">
        <title>An insight into the sialome and mialome of the horn fly, Haematobia irritans.</title>
        <authorList>
            <person name="Breijo M."/>
            <person name="Boiani M."/>
            <person name="Ures X."/>
            <person name="Rocha S."/>
            <person name="Sequeira M."/>
            <person name="Ribeiro J.M."/>
        </authorList>
    </citation>
    <scope>NUCLEOTIDE SEQUENCE</scope>
</reference>
<dbReference type="InterPro" id="IPR013128">
    <property type="entry name" value="Peptidase_C1A"/>
</dbReference>
<keyword evidence="3" id="KW-0732">Signal</keyword>
<evidence type="ECO:0000259" key="4">
    <source>
        <dbReference type="PROSITE" id="PS50958"/>
    </source>
</evidence>
<dbReference type="InterPro" id="IPR025661">
    <property type="entry name" value="Pept_asp_AS"/>
</dbReference>
<keyword evidence="5" id="KW-0645">Protease</keyword>
<dbReference type="EMBL" id="GFDG01002604">
    <property type="protein sequence ID" value="JAV16195.1"/>
    <property type="molecule type" value="Transcribed_RNA"/>
</dbReference>
<dbReference type="SMART" id="SM00645">
    <property type="entry name" value="Pept_C1"/>
    <property type="match status" value="1"/>
</dbReference>
<name>A0A1L8EC37_HAEIR</name>
<dbReference type="InterPro" id="IPR038765">
    <property type="entry name" value="Papain-like_cys_pep_sf"/>
</dbReference>
<dbReference type="SUPFAM" id="SSF54001">
    <property type="entry name" value="Cysteine proteinases"/>
    <property type="match status" value="1"/>
</dbReference>
<dbReference type="GO" id="GO:0008234">
    <property type="term" value="F:cysteine-type peptidase activity"/>
    <property type="evidence" value="ECO:0007669"/>
    <property type="project" value="InterPro"/>
</dbReference>
<dbReference type="InterPro" id="IPR001212">
    <property type="entry name" value="Somatomedin_B_dom"/>
</dbReference>
<dbReference type="PROSITE" id="PS00639">
    <property type="entry name" value="THIOL_PROTEASE_HIS"/>
    <property type="match status" value="1"/>
</dbReference>
<dbReference type="InterPro" id="IPR025660">
    <property type="entry name" value="Pept_his_AS"/>
</dbReference>
<feature type="domain" description="SMB" evidence="4">
    <location>
        <begin position="43"/>
        <end position="91"/>
    </location>
</feature>
<keyword evidence="5" id="KW-0378">Hydrolase</keyword>
<proteinExistence type="inferred from homology"/>
<organism evidence="5">
    <name type="scientific">Haematobia irritans</name>
    <name type="common">Horn fly</name>
    <name type="synonym">Conops irritans</name>
    <dbReference type="NCBI Taxonomy" id="7368"/>
    <lineage>
        <taxon>Eukaryota</taxon>
        <taxon>Metazoa</taxon>
        <taxon>Ecdysozoa</taxon>
        <taxon>Arthropoda</taxon>
        <taxon>Hexapoda</taxon>
        <taxon>Insecta</taxon>
        <taxon>Pterygota</taxon>
        <taxon>Neoptera</taxon>
        <taxon>Endopterygota</taxon>
        <taxon>Diptera</taxon>
        <taxon>Brachycera</taxon>
        <taxon>Muscomorpha</taxon>
        <taxon>Muscoidea</taxon>
        <taxon>Muscidae</taxon>
        <taxon>Haematobia</taxon>
    </lineage>
</organism>
<comment type="similarity">
    <text evidence="1">Belongs to the peptidase C1 family.</text>
</comment>
<keyword evidence="2" id="KW-1015">Disulfide bond</keyword>
<dbReference type="AlphaFoldDB" id="A0A1L8EC37"/>
<feature type="chain" id="PRO_5018660554" evidence="3">
    <location>
        <begin position="28"/>
        <end position="439"/>
    </location>
</feature>
<sequence length="439" mass="50133">MANINMLDLRQLTLLTCLFAFVAVSQSFDETLRRDFPGPYCQQINRCCDHRQDSCSVPISDTLCYCDAFCDRDRSADCCPDYRSFCRNEPDPIISCVHKGQHFSKFNSTIMDNCNECRCLDGGHVECDTDLCLTDDDLIHNVNSIHSLGWSARKYNEWWSHKYSEGLVKRLGTKEPTYRVKAMIGLHNKADHLPRNFNAVDKWSEYISDVPDQGWCGSSWVISTTSVASDRYAIQSQGKEVIQLSPQNILSCTRKQQGCDGGHLDAAWRYLHKQGVLDEACYPYVGYRETCKVHHRKRSLSSNGCRPAPGVDRDDLYTTGPAYSIRNETDIMAEIYNSGPVQATMRIYRDFFSYSGGVYRHSAANRGSPTGFHSVKLVGWGEEHDGTKYWIAANSWGPWWGEHGYFRILRGSNECEIEDYVLAAWPNVYNYYKANPFRT</sequence>
<dbReference type="GO" id="GO:0006508">
    <property type="term" value="P:proteolysis"/>
    <property type="evidence" value="ECO:0007669"/>
    <property type="project" value="UniProtKB-KW"/>
</dbReference>
<protein>
    <submittedName>
        <fullName evidence="5">Putative papain family cysteine protease</fullName>
    </submittedName>
</protein>
<dbReference type="CDD" id="cd02620">
    <property type="entry name" value="Peptidase_C1A_CathepsinB"/>
    <property type="match status" value="1"/>
</dbReference>
<accession>A0A1L8EC37</accession>
<dbReference type="Gene3D" id="3.90.70.10">
    <property type="entry name" value="Cysteine proteinases"/>
    <property type="match status" value="1"/>
</dbReference>
<dbReference type="InterPro" id="IPR000668">
    <property type="entry name" value="Peptidase_C1A_C"/>
</dbReference>
<evidence type="ECO:0000256" key="3">
    <source>
        <dbReference type="SAM" id="SignalP"/>
    </source>
</evidence>
<evidence type="ECO:0000256" key="2">
    <source>
        <dbReference type="ARBA" id="ARBA00023157"/>
    </source>
</evidence>
<evidence type="ECO:0000256" key="1">
    <source>
        <dbReference type="ARBA" id="ARBA00008455"/>
    </source>
</evidence>
<dbReference type="Pfam" id="PF00112">
    <property type="entry name" value="Peptidase_C1"/>
    <property type="match status" value="1"/>
</dbReference>
<dbReference type="PROSITE" id="PS50958">
    <property type="entry name" value="SMB_2"/>
    <property type="match status" value="1"/>
</dbReference>
<dbReference type="PROSITE" id="PS00640">
    <property type="entry name" value="THIOL_PROTEASE_ASN"/>
    <property type="match status" value="1"/>
</dbReference>
<dbReference type="PANTHER" id="PTHR12411">
    <property type="entry name" value="CYSTEINE PROTEASE FAMILY C1-RELATED"/>
    <property type="match status" value="1"/>
</dbReference>
<dbReference type="PRINTS" id="PR00705">
    <property type="entry name" value="PAPAIN"/>
</dbReference>
<evidence type="ECO:0000313" key="5">
    <source>
        <dbReference type="EMBL" id="JAV16195.1"/>
    </source>
</evidence>